<dbReference type="NCBIfam" id="TIGR01640">
    <property type="entry name" value="F_box_assoc_1"/>
    <property type="match status" value="1"/>
</dbReference>
<accession>A0AAV3S1K5</accession>
<dbReference type="PANTHER" id="PTHR31672">
    <property type="entry name" value="BNACNNG10540D PROTEIN"/>
    <property type="match status" value="1"/>
</dbReference>
<comment type="caution">
    <text evidence="2">The sequence shown here is derived from an EMBL/GenBank/DDBJ whole genome shotgun (WGS) entry which is preliminary data.</text>
</comment>
<sequence length="282" mass="31596">MSAFPDDVIADILSRLHVKPLLRFRCVCKPWLDLIDSPVFIKLHLNKTKKLESHRKLIQQGSALDIYTVDFDSIAKTNIADVVAVPDPFGPVVIIRCCNGLVCVSKAGGHGLAIWNPSTRRHQILPDLEIGPLPNTSNHGSGCRWVCGFGYDVLGDDYKVLVMKQTDSVFERSHSLLKIIPQPNYPSKVDFYLMLKTLGGCLSLMWQCGAGYIDVWVLKEYGKQDSWTKITRIEASAFGDSILGFTRKRVNPGKYLESGSLPYTCSFFVRDKFLSHGFKLVL</sequence>
<dbReference type="InterPro" id="IPR036047">
    <property type="entry name" value="F-box-like_dom_sf"/>
</dbReference>
<keyword evidence="3" id="KW-1185">Reference proteome</keyword>
<feature type="domain" description="F-box" evidence="1">
    <location>
        <begin position="1"/>
        <end position="43"/>
    </location>
</feature>
<dbReference type="InterPro" id="IPR017451">
    <property type="entry name" value="F-box-assoc_interact_dom"/>
</dbReference>
<protein>
    <recommendedName>
        <fullName evidence="1">F-box domain-containing protein</fullName>
    </recommendedName>
</protein>
<dbReference type="Proteomes" id="UP001454036">
    <property type="component" value="Unassembled WGS sequence"/>
</dbReference>
<dbReference type="CDD" id="cd22157">
    <property type="entry name" value="F-box_AtFBW1-like"/>
    <property type="match status" value="1"/>
</dbReference>
<evidence type="ECO:0000313" key="3">
    <source>
        <dbReference type="Proteomes" id="UP001454036"/>
    </source>
</evidence>
<dbReference type="PANTHER" id="PTHR31672:SF13">
    <property type="entry name" value="F-BOX PROTEIN CPR30-LIKE"/>
    <property type="match status" value="1"/>
</dbReference>
<evidence type="ECO:0000259" key="1">
    <source>
        <dbReference type="PROSITE" id="PS50181"/>
    </source>
</evidence>
<dbReference type="EMBL" id="BAABME010014030">
    <property type="protein sequence ID" value="GAA0186780.1"/>
    <property type="molecule type" value="Genomic_DNA"/>
</dbReference>
<dbReference type="SUPFAM" id="SSF81383">
    <property type="entry name" value="F-box domain"/>
    <property type="match status" value="1"/>
</dbReference>
<name>A0AAV3S1K5_LITER</name>
<dbReference type="InterPro" id="IPR001810">
    <property type="entry name" value="F-box_dom"/>
</dbReference>
<dbReference type="InterPro" id="IPR013187">
    <property type="entry name" value="F-box-assoc_dom_typ3"/>
</dbReference>
<dbReference type="Gene3D" id="1.20.1280.50">
    <property type="match status" value="1"/>
</dbReference>
<proteinExistence type="predicted"/>
<dbReference type="Pfam" id="PF08268">
    <property type="entry name" value="FBA_3"/>
    <property type="match status" value="1"/>
</dbReference>
<organism evidence="2 3">
    <name type="scientific">Lithospermum erythrorhizon</name>
    <name type="common">Purple gromwell</name>
    <name type="synonym">Lithospermum officinale var. erythrorhizon</name>
    <dbReference type="NCBI Taxonomy" id="34254"/>
    <lineage>
        <taxon>Eukaryota</taxon>
        <taxon>Viridiplantae</taxon>
        <taxon>Streptophyta</taxon>
        <taxon>Embryophyta</taxon>
        <taxon>Tracheophyta</taxon>
        <taxon>Spermatophyta</taxon>
        <taxon>Magnoliopsida</taxon>
        <taxon>eudicotyledons</taxon>
        <taxon>Gunneridae</taxon>
        <taxon>Pentapetalae</taxon>
        <taxon>asterids</taxon>
        <taxon>lamiids</taxon>
        <taxon>Boraginales</taxon>
        <taxon>Boraginaceae</taxon>
        <taxon>Boraginoideae</taxon>
        <taxon>Lithospermeae</taxon>
        <taxon>Lithospermum</taxon>
    </lineage>
</organism>
<dbReference type="Pfam" id="PF00646">
    <property type="entry name" value="F-box"/>
    <property type="match status" value="1"/>
</dbReference>
<dbReference type="InterPro" id="IPR050796">
    <property type="entry name" value="SCF_F-box_component"/>
</dbReference>
<dbReference type="AlphaFoldDB" id="A0AAV3S1K5"/>
<reference evidence="2 3" key="1">
    <citation type="submission" date="2024-01" db="EMBL/GenBank/DDBJ databases">
        <title>The complete chloroplast genome sequence of Lithospermum erythrorhizon: insights into the phylogenetic relationship among Boraginaceae species and the maternal lineages of purple gromwells.</title>
        <authorList>
            <person name="Okada T."/>
            <person name="Watanabe K."/>
        </authorList>
    </citation>
    <scope>NUCLEOTIDE SEQUENCE [LARGE SCALE GENOMIC DNA]</scope>
</reference>
<dbReference type="PROSITE" id="PS50181">
    <property type="entry name" value="FBOX"/>
    <property type="match status" value="1"/>
</dbReference>
<gene>
    <name evidence="2" type="ORF">LIER_34068</name>
</gene>
<evidence type="ECO:0000313" key="2">
    <source>
        <dbReference type="EMBL" id="GAA0186780.1"/>
    </source>
</evidence>
<dbReference type="SMART" id="SM00256">
    <property type="entry name" value="FBOX"/>
    <property type="match status" value="1"/>
</dbReference>